<comment type="caution">
    <text evidence="2">The sequence shown here is derived from an EMBL/GenBank/DDBJ whole genome shotgun (WGS) entry which is preliminary data.</text>
</comment>
<proteinExistence type="predicted"/>
<dbReference type="Proteomes" id="UP000823775">
    <property type="component" value="Unassembled WGS sequence"/>
</dbReference>
<sequence>MRVKTDLDKSLKWTCSSKVLVSANTRFGRSREDPHSEQAKPSDQVGQDRGVELKSSGQEPDTQLDTPRNDSQWDSSTNNTNHSQKEGSNNEETPNPATPISQQIPMYLEFQTVSIENYIP</sequence>
<name>A0ABS8US28_DATST</name>
<evidence type="ECO:0000256" key="1">
    <source>
        <dbReference type="SAM" id="MobiDB-lite"/>
    </source>
</evidence>
<organism evidence="2 3">
    <name type="scientific">Datura stramonium</name>
    <name type="common">Jimsonweed</name>
    <name type="synonym">Common thornapple</name>
    <dbReference type="NCBI Taxonomy" id="4076"/>
    <lineage>
        <taxon>Eukaryota</taxon>
        <taxon>Viridiplantae</taxon>
        <taxon>Streptophyta</taxon>
        <taxon>Embryophyta</taxon>
        <taxon>Tracheophyta</taxon>
        <taxon>Spermatophyta</taxon>
        <taxon>Magnoliopsida</taxon>
        <taxon>eudicotyledons</taxon>
        <taxon>Gunneridae</taxon>
        <taxon>Pentapetalae</taxon>
        <taxon>asterids</taxon>
        <taxon>lamiids</taxon>
        <taxon>Solanales</taxon>
        <taxon>Solanaceae</taxon>
        <taxon>Solanoideae</taxon>
        <taxon>Datureae</taxon>
        <taxon>Datura</taxon>
    </lineage>
</organism>
<gene>
    <name evidence="2" type="ORF">HAX54_019937</name>
</gene>
<evidence type="ECO:0000313" key="3">
    <source>
        <dbReference type="Proteomes" id="UP000823775"/>
    </source>
</evidence>
<keyword evidence="3" id="KW-1185">Reference proteome</keyword>
<evidence type="ECO:0000313" key="2">
    <source>
        <dbReference type="EMBL" id="MCD9561003.1"/>
    </source>
</evidence>
<reference evidence="2 3" key="1">
    <citation type="journal article" date="2021" name="BMC Genomics">
        <title>Datura genome reveals duplications of psychoactive alkaloid biosynthetic genes and high mutation rate following tissue culture.</title>
        <authorList>
            <person name="Rajewski A."/>
            <person name="Carter-House D."/>
            <person name="Stajich J."/>
            <person name="Litt A."/>
        </authorList>
    </citation>
    <scope>NUCLEOTIDE SEQUENCE [LARGE SCALE GENOMIC DNA]</scope>
    <source>
        <strain evidence="2">AR-01</strain>
    </source>
</reference>
<feature type="compositionally biased region" description="Basic and acidic residues" evidence="1">
    <location>
        <begin position="29"/>
        <end position="40"/>
    </location>
</feature>
<accession>A0ABS8US28</accession>
<feature type="compositionally biased region" description="Polar residues" evidence="1">
    <location>
        <begin position="55"/>
        <end position="104"/>
    </location>
</feature>
<protein>
    <submittedName>
        <fullName evidence="2">Uncharacterized protein</fullName>
    </submittedName>
</protein>
<dbReference type="EMBL" id="JACEIK010002410">
    <property type="protein sequence ID" value="MCD9561003.1"/>
    <property type="molecule type" value="Genomic_DNA"/>
</dbReference>
<feature type="region of interest" description="Disordered" evidence="1">
    <location>
        <begin position="22"/>
        <end position="105"/>
    </location>
</feature>